<dbReference type="Gene3D" id="3.30.420.40">
    <property type="match status" value="2"/>
</dbReference>
<dbReference type="STRING" id="4999.A0A1Y1UH66"/>
<evidence type="ECO:0000313" key="2">
    <source>
        <dbReference type="EMBL" id="ORX37403.1"/>
    </source>
</evidence>
<name>A0A1Y1UH66_9TREE</name>
<feature type="region of interest" description="Disordered" evidence="1">
    <location>
        <begin position="341"/>
        <end position="367"/>
    </location>
</feature>
<dbReference type="GeneID" id="33555187"/>
<protein>
    <recommendedName>
        <fullName evidence="4">GlcNAc kinase</fullName>
    </recommendedName>
</protein>
<dbReference type="RefSeq" id="XP_021871441.1">
    <property type="nucleotide sequence ID" value="XM_022013379.1"/>
</dbReference>
<organism evidence="2 3">
    <name type="scientific">Kockovaella imperatae</name>
    <dbReference type="NCBI Taxonomy" id="4999"/>
    <lineage>
        <taxon>Eukaryota</taxon>
        <taxon>Fungi</taxon>
        <taxon>Dikarya</taxon>
        <taxon>Basidiomycota</taxon>
        <taxon>Agaricomycotina</taxon>
        <taxon>Tremellomycetes</taxon>
        <taxon>Tremellales</taxon>
        <taxon>Cuniculitremaceae</taxon>
        <taxon>Kockovaella</taxon>
    </lineage>
</organism>
<evidence type="ECO:0008006" key="4">
    <source>
        <dbReference type="Google" id="ProtNLM"/>
    </source>
</evidence>
<dbReference type="AlphaFoldDB" id="A0A1Y1UH66"/>
<dbReference type="OrthoDB" id="311172at2759"/>
<evidence type="ECO:0000313" key="3">
    <source>
        <dbReference type="Proteomes" id="UP000193218"/>
    </source>
</evidence>
<comment type="caution">
    <text evidence="2">The sequence shown here is derived from an EMBL/GenBank/DDBJ whole genome shotgun (WGS) entry which is preliminary data.</text>
</comment>
<dbReference type="SUPFAM" id="SSF53067">
    <property type="entry name" value="Actin-like ATPase domain"/>
    <property type="match status" value="1"/>
</dbReference>
<sequence>MTVRLDTVAGPAVTSPPPLVLCADGGGSKVCVVIRSADGVEVRGVAGPCNTQSVGFIPASQAILLATYRALARLPPTHVPANLAIPPALLANASPVNGHASNGTHGKPVPHLPTVSVPATPRASRPPSPTASRPSTPLPPLNVPVFRYAWLALAGISTAFDSEAFVPHVSNVLNLAPAQIKVTNDVNLLAAPALDMPNIKHVVCVVCGTGTVGRTIRVARAVTSGPRQLPLEDVAVSRGWGYMLCDEGSAFWLGRLCIRLLMFHADRHLSTGIFSGPPPTLLPLHRDLLTYFGTQDPMDLIELVSLTGRWVRGTSGDVGEISAQRNAKVAGAARVVLRWAFPEDSQESPPSPPNSSSSNGMEGDDPFTQSTREALRLAKMSITPMIDLTTELLGDGSIVQPGETALALGGGLMMSRGYRGLLLDGLKKQGIEFGLVQVIDDAAGVGAMGLSKVEFGD</sequence>
<dbReference type="Proteomes" id="UP000193218">
    <property type="component" value="Unassembled WGS sequence"/>
</dbReference>
<proteinExistence type="predicted"/>
<feature type="region of interest" description="Disordered" evidence="1">
    <location>
        <begin position="96"/>
        <end position="137"/>
    </location>
</feature>
<dbReference type="InterPro" id="IPR043129">
    <property type="entry name" value="ATPase_NBD"/>
</dbReference>
<dbReference type="EMBL" id="NBSH01000006">
    <property type="protein sequence ID" value="ORX37403.1"/>
    <property type="molecule type" value="Genomic_DNA"/>
</dbReference>
<dbReference type="PANTHER" id="PTHR43190:SF3">
    <property type="entry name" value="N-ACETYL-D-GLUCOSAMINE KINASE"/>
    <property type="match status" value="1"/>
</dbReference>
<dbReference type="InterPro" id="IPR052519">
    <property type="entry name" value="Euk-type_GlcNAc_Kinase"/>
</dbReference>
<dbReference type="InParanoid" id="A0A1Y1UH66"/>
<accession>A0A1Y1UH66</accession>
<evidence type="ECO:0000256" key="1">
    <source>
        <dbReference type="SAM" id="MobiDB-lite"/>
    </source>
</evidence>
<keyword evidence="3" id="KW-1185">Reference proteome</keyword>
<dbReference type="PANTHER" id="PTHR43190">
    <property type="entry name" value="N-ACETYL-D-GLUCOSAMINE KINASE"/>
    <property type="match status" value="1"/>
</dbReference>
<reference evidence="2 3" key="1">
    <citation type="submission" date="2017-03" db="EMBL/GenBank/DDBJ databases">
        <title>Widespread Adenine N6-methylation of Active Genes in Fungi.</title>
        <authorList>
            <consortium name="DOE Joint Genome Institute"/>
            <person name="Mondo S.J."/>
            <person name="Dannebaum R.O."/>
            <person name="Kuo R.C."/>
            <person name="Louie K.B."/>
            <person name="Bewick A.J."/>
            <person name="Labutti K."/>
            <person name="Haridas S."/>
            <person name="Kuo A."/>
            <person name="Salamov A."/>
            <person name="Ahrendt S.R."/>
            <person name="Lau R."/>
            <person name="Bowen B.P."/>
            <person name="Lipzen A."/>
            <person name="Sullivan W."/>
            <person name="Andreopoulos W.B."/>
            <person name="Clum A."/>
            <person name="Lindquist E."/>
            <person name="Daum C."/>
            <person name="Northen T.R."/>
            <person name="Ramamoorthy G."/>
            <person name="Schmitz R.J."/>
            <person name="Gryganskyi A."/>
            <person name="Culley D."/>
            <person name="Magnuson J."/>
            <person name="James T.Y."/>
            <person name="O'Malley M.A."/>
            <person name="Stajich J.E."/>
            <person name="Spatafora J.W."/>
            <person name="Visel A."/>
            <person name="Grigoriev I.V."/>
        </authorList>
    </citation>
    <scope>NUCLEOTIDE SEQUENCE [LARGE SCALE GENOMIC DNA]</scope>
    <source>
        <strain evidence="2 3">NRRL Y-17943</strain>
    </source>
</reference>
<gene>
    <name evidence="2" type="ORF">BD324DRAFT_579474</name>
</gene>